<dbReference type="InterPro" id="IPR050213">
    <property type="entry name" value="GST_superfamily"/>
</dbReference>
<comment type="subunit">
    <text evidence="1">Homodimer.</text>
</comment>
<protein>
    <recommendedName>
        <fullName evidence="2">glutathione transferase</fullName>
        <ecNumber evidence="2">2.5.1.18</ecNumber>
    </recommendedName>
</protein>
<dbReference type="GO" id="GO:0004602">
    <property type="term" value="F:glutathione peroxidase activity"/>
    <property type="evidence" value="ECO:0007669"/>
    <property type="project" value="UniProtKB-ARBA"/>
</dbReference>
<dbReference type="EC" id="2.5.1.18" evidence="2"/>
<feature type="domain" description="GST N-terminal" evidence="6">
    <location>
        <begin position="2"/>
        <end position="80"/>
    </location>
</feature>
<dbReference type="GO" id="GO:0004364">
    <property type="term" value="F:glutathione transferase activity"/>
    <property type="evidence" value="ECO:0007669"/>
    <property type="project" value="UniProtKB-EC"/>
</dbReference>
<proteinExistence type="inferred from homology"/>
<keyword evidence="3" id="KW-0808">Transferase</keyword>
<dbReference type="SUPFAM" id="SSF47616">
    <property type="entry name" value="GST C-terminal domain-like"/>
    <property type="match status" value="1"/>
</dbReference>
<evidence type="ECO:0000259" key="6">
    <source>
        <dbReference type="PROSITE" id="PS50404"/>
    </source>
</evidence>
<dbReference type="Pfam" id="PF02798">
    <property type="entry name" value="GST_N"/>
    <property type="match status" value="1"/>
</dbReference>
<dbReference type="KEGG" id="tnl:113497263"/>
<dbReference type="PANTHER" id="PTHR11571:SF224">
    <property type="entry name" value="HEMATOPOIETIC PROSTAGLANDIN D SYNTHASE"/>
    <property type="match status" value="1"/>
</dbReference>
<name>A0A7E5VWQ0_TRINI</name>
<dbReference type="InterPro" id="IPR004045">
    <property type="entry name" value="Glutathione_S-Trfase_N"/>
</dbReference>
<dbReference type="Gene3D" id="3.40.30.10">
    <property type="entry name" value="Glutaredoxin"/>
    <property type="match status" value="1"/>
</dbReference>
<dbReference type="InterPro" id="IPR004046">
    <property type="entry name" value="GST_C"/>
</dbReference>
<comment type="catalytic activity">
    <reaction evidence="5">
        <text>RX + glutathione = an S-substituted glutathione + a halide anion + H(+)</text>
        <dbReference type="Rhea" id="RHEA:16437"/>
        <dbReference type="ChEBI" id="CHEBI:15378"/>
        <dbReference type="ChEBI" id="CHEBI:16042"/>
        <dbReference type="ChEBI" id="CHEBI:17792"/>
        <dbReference type="ChEBI" id="CHEBI:57925"/>
        <dbReference type="ChEBI" id="CHEBI:90779"/>
        <dbReference type="EC" id="2.5.1.18"/>
    </reaction>
</comment>
<evidence type="ECO:0000259" key="7">
    <source>
        <dbReference type="PROSITE" id="PS50405"/>
    </source>
</evidence>
<dbReference type="GeneID" id="113497263"/>
<evidence type="ECO:0000256" key="4">
    <source>
        <dbReference type="ARBA" id="ARBA00038317"/>
    </source>
</evidence>
<evidence type="ECO:0000313" key="9">
    <source>
        <dbReference type="RefSeq" id="XP_026732536.1"/>
    </source>
</evidence>
<dbReference type="InterPro" id="IPR036282">
    <property type="entry name" value="Glutathione-S-Trfase_C_sf"/>
</dbReference>
<organism evidence="8 9">
    <name type="scientific">Trichoplusia ni</name>
    <name type="common">Cabbage looper</name>
    <dbReference type="NCBI Taxonomy" id="7111"/>
    <lineage>
        <taxon>Eukaryota</taxon>
        <taxon>Metazoa</taxon>
        <taxon>Ecdysozoa</taxon>
        <taxon>Arthropoda</taxon>
        <taxon>Hexapoda</taxon>
        <taxon>Insecta</taxon>
        <taxon>Pterygota</taxon>
        <taxon>Neoptera</taxon>
        <taxon>Endopterygota</taxon>
        <taxon>Lepidoptera</taxon>
        <taxon>Glossata</taxon>
        <taxon>Ditrysia</taxon>
        <taxon>Noctuoidea</taxon>
        <taxon>Noctuidae</taxon>
        <taxon>Plusiinae</taxon>
        <taxon>Trichoplusia</taxon>
    </lineage>
</organism>
<evidence type="ECO:0000256" key="1">
    <source>
        <dbReference type="ARBA" id="ARBA00011738"/>
    </source>
</evidence>
<gene>
    <name evidence="9" type="primary">LOC113497263</name>
</gene>
<dbReference type="PANTHER" id="PTHR11571">
    <property type="entry name" value="GLUTATHIONE S-TRANSFERASE"/>
    <property type="match status" value="1"/>
</dbReference>
<sequence>MPQYVFSYFPVKALGECVRLLLAYGGQEFEDKRVAFETEWPEMKPKTAFGQLPILEIDGKQYAQSVAISRYLGRKYGIAGADDEEAFEIDQNIDFVNDIRSKAATAHYENDPEVKAKKQETLVKDVYPLLLPKLNAIIEKNDGHIAAGKLTWGDFYFAGLFDYLKVMLQMPDLEAKYPAFKKLIDNVYSLPKVKAYADAAPKTDF</sequence>
<dbReference type="OrthoDB" id="414243at2759"/>
<dbReference type="InterPro" id="IPR040079">
    <property type="entry name" value="Glutathione_S-Trfase"/>
</dbReference>
<dbReference type="InParanoid" id="A0A7E5VWQ0"/>
<dbReference type="CDD" id="cd03039">
    <property type="entry name" value="GST_N_Sigma_like"/>
    <property type="match status" value="1"/>
</dbReference>
<dbReference type="CTD" id="692543"/>
<dbReference type="FunFam" id="3.40.30.10:FF:000035">
    <property type="entry name" value="hematopoietic prostaglandin D synthase"/>
    <property type="match status" value="1"/>
</dbReference>
<feature type="domain" description="GST C-terminal" evidence="7">
    <location>
        <begin position="82"/>
        <end position="205"/>
    </location>
</feature>
<dbReference type="GO" id="GO:0006749">
    <property type="term" value="P:glutathione metabolic process"/>
    <property type="evidence" value="ECO:0007669"/>
    <property type="project" value="TreeGrafter"/>
</dbReference>
<dbReference type="AlphaFoldDB" id="A0A7E5VWQ0"/>
<reference evidence="9" key="1">
    <citation type="submission" date="2025-08" db="UniProtKB">
        <authorList>
            <consortium name="RefSeq"/>
        </authorList>
    </citation>
    <scope>IDENTIFICATION</scope>
</reference>
<evidence type="ECO:0000256" key="5">
    <source>
        <dbReference type="ARBA" id="ARBA00047960"/>
    </source>
</evidence>
<comment type="similarity">
    <text evidence="4">Belongs to the GST superfamily. Sigma family.</text>
</comment>
<dbReference type="InterPro" id="IPR010987">
    <property type="entry name" value="Glutathione-S-Trfase_C-like"/>
</dbReference>
<dbReference type="Gene3D" id="1.20.1050.10">
    <property type="match status" value="1"/>
</dbReference>
<dbReference type="SFLD" id="SFLDS00019">
    <property type="entry name" value="Glutathione_Transferase_(cytos"/>
    <property type="match status" value="1"/>
</dbReference>
<evidence type="ECO:0000256" key="3">
    <source>
        <dbReference type="ARBA" id="ARBA00022679"/>
    </source>
</evidence>
<dbReference type="RefSeq" id="XP_026732536.1">
    <property type="nucleotide sequence ID" value="XM_026876735.1"/>
</dbReference>
<dbReference type="PROSITE" id="PS50404">
    <property type="entry name" value="GST_NTER"/>
    <property type="match status" value="1"/>
</dbReference>
<dbReference type="SFLD" id="SFLDG00363">
    <property type="entry name" value="AMPS_(cytGST):_Alpha-__Mu-__Pi"/>
    <property type="match status" value="1"/>
</dbReference>
<dbReference type="Proteomes" id="UP000322000">
    <property type="component" value="Chromosome 9"/>
</dbReference>
<dbReference type="Pfam" id="PF14497">
    <property type="entry name" value="GST_C_3"/>
    <property type="match status" value="1"/>
</dbReference>
<accession>A0A7E5VWQ0</accession>
<dbReference type="CDD" id="cd03192">
    <property type="entry name" value="GST_C_Sigma_like"/>
    <property type="match status" value="1"/>
</dbReference>
<dbReference type="FunCoup" id="A0A7E5VWQ0">
    <property type="interactions" value="312"/>
</dbReference>
<evidence type="ECO:0000313" key="8">
    <source>
        <dbReference type="Proteomes" id="UP000322000"/>
    </source>
</evidence>
<evidence type="ECO:0000256" key="2">
    <source>
        <dbReference type="ARBA" id="ARBA00012452"/>
    </source>
</evidence>
<keyword evidence="8" id="KW-1185">Reference proteome</keyword>
<dbReference type="InterPro" id="IPR036249">
    <property type="entry name" value="Thioredoxin-like_sf"/>
</dbReference>
<dbReference type="SUPFAM" id="SSF52833">
    <property type="entry name" value="Thioredoxin-like"/>
    <property type="match status" value="1"/>
</dbReference>
<dbReference type="PROSITE" id="PS50405">
    <property type="entry name" value="GST_CTER"/>
    <property type="match status" value="1"/>
</dbReference>
<dbReference type="SFLD" id="SFLDG01205">
    <property type="entry name" value="AMPS.1"/>
    <property type="match status" value="1"/>
</dbReference>
<dbReference type="FunFam" id="1.20.1050.10:FF:000030">
    <property type="entry name" value="Glutathione S-transferase S1"/>
    <property type="match status" value="1"/>
</dbReference>